<dbReference type="InterPro" id="IPR023296">
    <property type="entry name" value="Glyco_hydro_beta-prop_sf"/>
</dbReference>
<evidence type="ECO:0000313" key="9">
    <source>
        <dbReference type="EMBL" id="ACU83991.1"/>
    </source>
</evidence>
<dbReference type="eggNOG" id="COG3940">
    <property type="taxonomic scope" value="Bacteria"/>
</dbReference>
<dbReference type="CAZy" id="GH43">
    <property type="family name" value="Glycoside Hydrolase Family 43"/>
</dbReference>
<proteinExistence type="inferred from homology"/>
<keyword evidence="4 5" id="KW-0326">Glycosidase</keyword>
<feature type="region of interest" description="Disordered" evidence="6">
    <location>
        <begin position="32"/>
        <end position="64"/>
    </location>
</feature>
<evidence type="ECO:0000256" key="5">
    <source>
        <dbReference type="RuleBase" id="RU361187"/>
    </source>
</evidence>
<dbReference type="SUPFAM" id="SSF75005">
    <property type="entry name" value="Arabinanase/levansucrase/invertase"/>
    <property type="match status" value="1"/>
</dbReference>
<dbReference type="EMBL" id="CP001643">
    <property type="protein sequence ID" value="ACU83991.1"/>
    <property type="molecule type" value="Genomic_DNA"/>
</dbReference>
<evidence type="ECO:0000256" key="1">
    <source>
        <dbReference type="ARBA" id="ARBA00004834"/>
    </source>
</evidence>
<dbReference type="InterPro" id="IPR006710">
    <property type="entry name" value="Glyco_hydro_43"/>
</dbReference>
<evidence type="ECO:0000256" key="2">
    <source>
        <dbReference type="ARBA" id="ARBA00009865"/>
    </source>
</evidence>
<evidence type="ECO:0000256" key="4">
    <source>
        <dbReference type="ARBA" id="ARBA00023295"/>
    </source>
</evidence>
<organism evidence="9 10">
    <name type="scientific">Brachybacterium faecium (strain ATCC 43885 / DSM 4810 / JCM 11609 / LMG 19847 / NBRC 14762 / NCIMB 9860 / 6-10)</name>
    <dbReference type="NCBI Taxonomy" id="446465"/>
    <lineage>
        <taxon>Bacteria</taxon>
        <taxon>Bacillati</taxon>
        <taxon>Actinomycetota</taxon>
        <taxon>Actinomycetes</taxon>
        <taxon>Micrococcales</taxon>
        <taxon>Dermabacteraceae</taxon>
        <taxon>Brachybacterium</taxon>
    </lineage>
</organism>
<evidence type="ECO:0000256" key="7">
    <source>
        <dbReference type="SAM" id="SignalP"/>
    </source>
</evidence>
<dbReference type="CDD" id="cd08983">
    <property type="entry name" value="GH43_Bt3655-like"/>
    <property type="match status" value="1"/>
</dbReference>
<feature type="signal peptide" evidence="7">
    <location>
        <begin position="1"/>
        <end position="36"/>
    </location>
</feature>
<dbReference type="PANTHER" id="PTHR43301">
    <property type="entry name" value="ARABINAN ENDO-1,5-ALPHA-L-ARABINOSIDASE"/>
    <property type="match status" value="1"/>
</dbReference>
<dbReference type="Proteomes" id="UP000001919">
    <property type="component" value="Chromosome"/>
</dbReference>
<feature type="domain" description="Bacterial Ig-like" evidence="8">
    <location>
        <begin position="427"/>
        <end position="481"/>
    </location>
</feature>
<dbReference type="OrthoDB" id="9758923at2"/>
<keyword evidence="7" id="KW-0732">Signal</keyword>
<keyword evidence="10" id="KW-1185">Reference proteome</keyword>
<dbReference type="STRING" id="446465.Bfae_01090"/>
<protein>
    <submittedName>
        <fullName evidence="9">Ig-like domain-containing protein</fullName>
    </submittedName>
</protein>
<dbReference type="HOGENOM" id="CLU_467469_0_0_11"/>
<dbReference type="KEGG" id="bfa:Bfae_01090"/>
<gene>
    <name evidence="9" type="ordered locus">Bfae_01090</name>
</gene>
<dbReference type="GO" id="GO:0004553">
    <property type="term" value="F:hydrolase activity, hydrolyzing O-glycosyl compounds"/>
    <property type="evidence" value="ECO:0007669"/>
    <property type="project" value="InterPro"/>
</dbReference>
<accession>C7MF91</accession>
<dbReference type="InterPro" id="IPR011081">
    <property type="entry name" value="Big_4"/>
</dbReference>
<dbReference type="PANTHER" id="PTHR43301:SF3">
    <property type="entry name" value="ARABINAN ENDO-1,5-ALPHA-L-ARABINOSIDASE A-RELATED"/>
    <property type="match status" value="1"/>
</dbReference>
<evidence type="ECO:0000259" key="8">
    <source>
        <dbReference type="Pfam" id="PF07532"/>
    </source>
</evidence>
<feature type="chain" id="PRO_5002980253" evidence="7">
    <location>
        <begin position="37"/>
        <end position="583"/>
    </location>
</feature>
<dbReference type="Pfam" id="PF07532">
    <property type="entry name" value="Big_4"/>
    <property type="match status" value="1"/>
</dbReference>
<dbReference type="InterPro" id="IPR050727">
    <property type="entry name" value="GH43_arabinanases"/>
</dbReference>
<name>C7MF91_BRAFD</name>
<evidence type="ECO:0000256" key="6">
    <source>
        <dbReference type="SAM" id="MobiDB-lite"/>
    </source>
</evidence>
<dbReference type="Gene3D" id="2.115.10.20">
    <property type="entry name" value="Glycosyl hydrolase domain, family 43"/>
    <property type="match status" value="1"/>
</dbReference>
<dbReference type="PATRIC" id="fig|446465.5.peg.106"/>
<dbReference type="GO" id="GO:0005975">
    <property type="term" value="P:carbohydrate metabolic process"/>
    <property type="evidence" value="ECO:0007669"/>
    <property type="project" value="InterPro"/>
</dbReference>
<dbReference type="Pfam" id="PF04616">
    <property type="entry name" value="Glyco_hydro_43"/>
    <property type="match status" value="1"/>
</dbReference>
<dbReference type="AlphaFoldDB" id="C7MF91"/>
<dbReference type="eggNOG" id="COG5492">
    <property type="taxonomic scope" value="Bacteria"/>
</dbReference>
<sequence length="583" mass="62502">MMTTTRSPRFRSLTAAAGAALLAATLTPLGAAPALAEDDPPAPIAQGGGQQPGHAQAVRAPGEDAQGEDEAYIWAFFTGEGVGGEKISLAASRGDDALDWNTLNDGEPIFESVHGEEGLRDPFILRSPEGDRFYLIATDLKIDGRPGGFMGAQTSGSLAVEIWESTDLVNWSEQRHVEVSDEHAGNTWAPEAYWDEERETYVMYWASNLYETTDPSDRSTPTYNRMMYATTDDFTTFSEPQVWIDVDRRGQAGAGSIDVTVAEHEGDYYRVYKDEKSMTLRQERSADLLATVEGEYPGTTGADDEWVELGTDIGSGQPNGYGGTFTESEGPSLFRANEGDAHGYEYYLFADQPDYHGGPNHYIPMATDDITDASSWEVIGDQMPQSQFPQNSDGGRPRHGTIVPVTREQYEGVLEAYAPELAVRSVDELAVSTAAGIAPQLPETAHLVKADGSTEDAPVEWDDVPAESYAQPGTFTVTGVAQDDSRHPVEATVTVSGDRVALTAASRCVAGRTVLVTTVSNLGDESVTAEVTTDYGTRNVTLDAGDRASQSFTTREADLSAGVTALAVDGEETTASYPAASCG</sequence>
<keyword evidence="3 5" id="KW-0378">Hydrolase</keyword>
<comment type="similarity">
    <text evidence="2 5">Belongs to the glycosyl hydrolase 43 family.</text>
</comment>
<reference evidence="9 10" key="1">
    <citation type="journal article" date="2009" name="Stand. Genomic Sci.">
        <title>Complete genome sequence of Brachybacterium faecium type strain (Schefferle 6-10).</title>
        <authorList>
            <person name="Lapidus A."/>
            <person name="Pukall R."/>
            <person name="Labuttii K."/>
            <person name="Copeland A."/>
            <person name="Del Rio T.G."/>
            <person name="Nolan M."/>
            <person name="Chen F."/>
            <person name="Lucas S."/>
            <person name="Tice H."/>
            <person name="Cheng J.F."/>
            <person name="Bruce D."/>
            <person name="Goodwin L."/>
            <person name="Pitluck S."/>
            <person name="Rohde M."/>
            <person name="Goker M."/>
            <person name="Pati A."/>
            <person name="Ivanova N."/>
            <person name="Mavrommatis K."/>
            <person name="Chen A."/>
            <person name="Palaniappan K."/>
            <person name="D'haeseleer P."/>
            <person name="Chain P."/>
            <person name="Bristow J."/>
            <person name="Eisen J.A."/>
            <person name="Markowitz V."/>
            <person name="Hugenholtz P."/>
            <person name="Kyrpides N.C."/>
            <person name="Klenk H.P."/>
        </authorList>
    </citation>
    <scope>NUCLEOTIDE SEQUENCE [LARGE SCALE GENOMIC DNA]</scope>
    <source>
        <strain evidence="10">ATCC 43885 / DSM 4810 / JCM 11609 / LMG 19847 / NBRC 14762 / NCIMB 9860 / 6-10</strain>
    </source>
</reference>
<evidence type="ECO:0000313" key="10">
    <source>
        <dbReference type="Proteomes" id="UP000001919"/>
    </source>
</evidence>
<comment type="pathway">
    <text evidence="1">Glycan metabolism; L-arabinan degradation.</text>
</comment>
<evidence type="ECO:0000256" key="3">
    <source>
        <dbReference type="ARBA" id="ARBA00022801"/>
    </source>
</evidence>